<dbReference type="AlphaFoldDB" id="A0A3E2U8S2"/>
<keyword evidence="1" id="KW-0418">Kinase</keyword>
<dbReference type="GO" id="GO:0016301">
    <property type="term" value="F:kinase activity"/>
    <property type="evidence" value="ECO:0007669"/>
    <property type="project" value="UniProtKB-KW"/>
</dbReference>
<protein>
    <submittedName>
        <fullName evidence="1">Uridine kinase</fullName>
    </submittedName>
</protein>
<dbReference type="Pfam" id="PF13238">
    <property type="entry name" value="AAA_18"/>
    <property type="match status" value="1"/>
</dbReference>
<sequence length="191" mass="21615">MHLISPEELTSAIADRLARQSAVLVALDGRCGSGKTTLAEQLAERFPQSITVHTDDFYLPPSRRVTGWEKIPCANMDIQRLRDEVVAPARAGQAFSYQAYSCREGAYLPPRPLGSAPLVIVEGSYSHHPSLAPYYDIRIFVTCSPDEQARRLRKREGERYSNFVERWIPLEEGYFANYSIEENTEMMVVTD</sequence>
<dbReference type="PANTHER" id="PTHR10285">
    <property type="entry name" value="URIDINE KINASE"/>
    <property type="match status" value="1"/>
</dbReference>
<name>A0A3E2U8S2_9FIRM</name>
<evidence type="ECO:0000313" key="1">
    <source>
        <dbReference type="EMBL" id="RGB92051.1"/>
    </source>
</evidence>
<dbReference type="EMBL" id="QVER01000005">
    <property type="protein sequence ID" value="RGB92051.1"/>
    <property type="molecule type" value="Genomic_DNA"/>
</dbReference>
<organism evidence="1 2">
    <name type="scientific">Faecalibacterium prausnitzii</name>
    <dbReference type="NCBI Taxonomy" id="853"/>
    <lineage>
        <taxon>Bacteria</taxon>
        <taxon>Bacillati</taxon>
        <taxon>Bacillota</taxon>
        <taxon>Clostridia</taxon>
        <taxon>Eubacteriales</taxon>
        <taxon>Oscillospiraceae</taxon>
        <taxon>Faecalibacterium</taxon>
    </lineage>
</organism>
<proteinExistence type="predicted"/>
<dbReference type="InterPro" id="IPR027417">
    <property type="entry name" value="P-loop_NTPase"/>
</dbReference>
<dbReference type="RefSeq" id="WP_158402740.1">
    <property type="nucleotide sequence ID" value="NZ_QVER01000005.1"/>
</dbReference>
<reference evidence="1 2" key="1">
    <citation type="submission" date="2018-08" db="EMBL/GenBank/DDBJ databases">
        <title>A genome reference for cultivated species of the human gut microbiota.</title>
        <authorList>
            <person name="Zou Y."/>
            <person name="Xue W."/>
            <person name="Luo G."/>
        </authorList>
    </citation>
    <scope>NUCLEOTIDE SEQUENCE [LARGE SCALE GENOMIC DNA]</scope>
    <source>
        <strain evidence="1 2">AF32-8AC</strain>
    </source>
</reference>
<accession>A0A3E2U8S2</accession>
<dbReference type="Gene3D" id="3.40.50.300">
    <property type="entry name" value="P-loop containing nucleotide triphosphate hydrolases"/>
    <property type="match status" value="1"/>
</dbReference>
<keyword evidence="1" id="KW-0808">Transferase</keyword>
<dbReference type="SUPFAM" id="SSF52540">
    <property type="entry name" value="P-loop containing nucleoside triphosphate hydrolases"/>
    <property type="match status" value="1"/>
</dbReference>
<gene>
    <name evidence="1" type="ORF">DWZ46_05405</name>
</gene>
<dbReference type="Proteomes" id="UP000260991">
    <property type="component" value="Unassembled WGS sequence"/>
</dbReference>
<evidence type="ECO:0000313" key="2">
    <source>
        <dbReference type="Proteomes" id="UP000260991"/>
    </source>
</evidence>
<comment type="caution">
    <text evidence="1">The sequence shown here is derived from an EMBL/GenBank/DDBJ whole genome shotgun (WGS) entry which is preliminary data.</text>
</comment>